<dbReference type="Proteomes" id="UP001589783">
    <property type="component" value="Unassembled WGS sequence"/>
</dbReference>
<comment type="subcellular location">
    <subcellularLocation>
        <location evidence="7">Cytoplasm</location>
    </subcellularLocation>
</comment>
<evidence type="ECO:0000256" key="1">
    <source>
        <dbReference type="ARBA" id="ARBA00022490"/>
    </source>
</evidence>
<evidence type="ECO:0000256" key="7">
    <source>
        <dbReference type="HAMAP-Rule" id="MF_01161"/>
    </source>
</evidence>
<evidence type="ECO:0000256" key="5">
    <source>
        <dbReference type="ARBA" id="ARBA00022840"/>
    </source>
</evidence>
<gene>
    <name evidence="7 10" type="primary">tilS</name>
    <name evidence="10" type="ORF">ACFFJD_07500</name>
</gene>
<dbReference type="HAMAP" id="MF_01161">
    <property type="entry name" value="tRNA_Ile_lys_synt"/>
    <property type="match status" value="1"/>
</dbReference>
<evidence type="ECO:0000259" key="9">
    <source>
        <dbReference type="Pfam" id="PF09179"/>
    </source>
</evidence>
<keyword evidence="4 7" id="KW-0547">Nucleotide-binding</keyword>
<dbReference type="SUPFAM" id="SSF82829">
    <property type="entry name" value="MesJ substrate recognition domain-like"/>
    <property type="match status" value="1"/>
</dbReference>
<evidence type="ECO:0000256" key="4">
    <source>
        <dbReference type="ARBA" id="ARBA00022741"/>
    </source>
</evidence>
<dbReference type="InterPro" id="IPR014729">
    <property type="entry name" value="Rossmann-like_a/b/a_fold"/>
</dbReference>
<dbReference type="PANTHER" id="PTHR43033:SF1">
    <property type="entry name" value="TRNA(ILE)-LYSIDINE SYNTHASE-RELATED"/>
    <property type="match status" value="1"/>
</dbReference>
<keyword evidence="5 7" id="KW-0067">ATP-binding</keyword>
<comment type="function">
    <text evidence="7">Ligates lysine onto the cytidine present at position 34 of the AUA codon-specific tRNA(Ile) that contains the anticodon CAU, in an ATP-dependent manner. Cytidine is converted to lysidine, thus changing the amino acid specificity of the tRNA from methionine to isoleucine.</text>
</comment>
<sequence length="326" mass="34884">MDRAGALTGRSRAQQELIGAVRGFAREHLDDEQVCVAVSGGADSLALAAAAVRAGLRVTGLVVDHQLQDGSAATAAWAARTVVGFGAQARVLTVRPDGPGGPEAAARRARYDALEQARDRQPVLLGHTLDDQAETVLLGLGRGSGARSLSAMTAWAAPWGRPLLRVRRETTRRACAAWGLEPWADPHNDDPRYTRVRVRHDLLPRFEEALGGGVAQALARTADQLRDDDAALTEWAARVYPDAVAEDRSAAVEVLADLPVAVGTRVLRRWLTEVGATEPASAVTRQVWALVVDWSGQGPVAVGGDAARRLVVTRRDARLRVEPQPR</sequence>
<accession>A0ABV6H7F8</accession>
<dbReference type="SUPFAM" id="SSF52402">
    <property type="entry name" value="Adenine nucleotide alpha hydrolases-like"/>
    <property type="match status" value="1"/>
</dbReference>
<dbReference type="Gene3D" id="1.20.59.20">
    <property type="match status" value="1"/>
</dbReference>
<reference evidence="10 11" key="1">
    <citation type="submission" date="2024-09" db="EMBL/GenBank/DDBJ databases">
        <authorList>
            <person name="Sun Q."/>
            <person name="Mori K."/>
        </authorList>
    </citation>
    <scope>NUCLEOTIDE SEQUENCE [LARGE SCALE GENOMIC DNA]</scope>
    <source>
        <strain evidence="10 11">CCM 7957</strain>
    </source>
</reference>
<feature type="domain" description="tRNA(Ile)-lysidine synthase substrate-binding" evidence="9">
    <location>
        <begin position="252"/>
        <end position="309"/>
    </location>
</feature>
<evidence type="ECO:0000259" key="8">
    <source>
        <dbReference type="Pfam" id="PF01171"/>
    </source>
</evidence>
<proteinExistence type="inferred from homology"/>
<comment type="catalytic activity">
    <reaction evidence="6 7">
        <text>cytidine(34) in tRNA(Ile2) + L-lysine + ATP = lysidine(34) in tRNA(Ile2) + AMP + diphosphate + H(+)</text>
        <dbReference type="Rhea" id="RHEA:43744"/>
        <dbReference type="Rhea" id="RHEA-COMP:10625"/>
        <dbReference type="Rhea" id="RHEA-COMP:10670"/>
        <dbReference type="ChEBI" id="CHEBI:15378"/>
        <dbReference type="ChEBI" id="CHEBI:30616"/>
        <dbReference type="ChEBI" id="CHEBI:32551"/>
        <dbReference type="ChEBI" id="CHEBI:33019"/>
        <dbReference type="ChEBI" id="CHEBI:82748"/>
        <dbReference type="ChEBI" id="CHEBI:83665"/>
        <dbReference type="ChEBI" id="CHEBI:456215"/>
        <dbReference type="EC" id="6.3.4.19"/>
    </reaction>
</comment>
<dbReference type="RefSeq" id="WP_382362695.1">
    <property type="nucleotide sequence ID" value="NZ_JBHLWV010000016.1"/>
</dbReference>
<dbReference type="EC" id="6.3.4.19" evidence="7"/>
<dbReference type="Gene3D" id="3.40.50.620">
    <property type="entry name" value="HUPs"/>
    <property type="match status" value="1"/>
</dbReference>
<dbReference type="Pfam" id="PF09179">
    <property type="entry name" value="TilS"/>
    <property type="match status" value="1"/>
</dbReference>
<keyword evidence="11" id="KW-1185">Reference proteome</keyword>
<evidence type="ECO:0000256" key="2">
    <source>
        <dbReference type="ARBA" id="ARBA00022598"/>
    </source>
</evidence>
<dbReference type="Pfam" id="PF01171">
    <property type="entry name" value="ATP_bind_3"/>
    <property type="match status" value="1"/>
</dbReference>
<feature type="domain" description="tRNA(Ile)-lysidine/2-thiocytidine synthase N-terminal" evidence="8">
    <location>
        <begin position="33"/>
        <end position="200"/>
    </location>
</feature>
<comment type="domain">
    <text evidence="7">The N-terminal region contains the highly conserved SGGXDS motif, predicted to be a P-loop motif involved in ATP binding.</text>
</comment>
<dbReference type="EMBL" id="JBHLWV010000016">
    <property type="protein sequence ID" value="MFC0314696.1"/>
    <property type="molecule type" value="Genomic_DNA"/>
</dbReference>
<dbReference type="GO" id="GO:0032267">
    <property type="term" value="F:tRNA(Ile)-lysidine synthase activity"/>
    <property type="evidence" value="ECO:0007669"/>
    <property type="project" value="UniProtKB-EC"/>
</dbReference>
<evidence type="ECO:0000313" key="11">
    <source>
        <dbReference type="Proteomes" id="UP001589783"/>
    </source>
</evidence>
<dbReference type="PANTHER" id="PTHR43033">
    <property type="entry name" value="TRNA(ILE)-LYSIDINE SYNTHASE-RELATED"/>
    <property type="match status" value="1"/>
</dbReference>
<evidence type="ECO:0000256" key="3">
    <source>
        <dbReference type="ARBA" id="ARBA00022694"/>
    </source>
</evidence>
<dbReference type="InterPro" id="IPR015262">
    <property type="entry name" value="tRNA_Ile_lys_synt_subst-bd"/>
</dbReference>
<dbReference type="InterPro" id="IPR012094">
    <property type="entry name" value="tRNA_Ile_lys_synt"/>
</dbReference>
<protein>
    <recommendedName>
        <fullName evidence="7">tRNA(Ile)-lysidine synthase</fullName>
        <ecNumber evidence="7">6.3.4.19</ecNumber>
    </recommendedName>
    <alternativeName>
        <fullName evidence="7">tRNA(Ile)-2-lysyl-cytidine synthase</fullName>
    </alternativeName>
    <alternativeName>
        <fullName evidence="7">tRNA(Ile)-lysidine synthetase</fullName>
    </alternativeName>
</protein>
<comment type="caution">
    <text evidence="10">The sequence shown here is derived from an EMBL/GenBank/DDBJ whole genome shotgun (WGS) entry which is preliminary data.</text>
</comment>
<evidence type="ECO:0000256" key="6">
    <source>
        <dbReference type="ARBA" id="ARBA00048539"/>
    </source>
</evidence>
<keyword evidence="3 7" id="KW-0819">tRNA processing</keyword>
<feature type="binding site" evidence="7">
    <location>
        <begin position="39"/>
        <end position="44"/>
    </location>
    <ligand>
        <name>ATP</name>
        <dbReference type="ChEBI" id="CHEBI:30616"/>
    </ligand>
</feature>
<dbReference type="CDD" id="cd01992">
    <property type="entry name" value="TilS_N"/>
    <property type="match status" value="1"/>
</dbReference>
<dbReference type="InterPro" id="IPR012795">
    <property type="entry name" value="tRNA_Ile_lys_synt_N"/>
</dbReference>
<organism evidence="10 11">
    <name type="scientific">Gordonia phosphorivorans</name>
    <dbReference type="NCBI Taxonomy" id="1056982"/>
    <lineage>
        <taxon>Bacteria</taxon>
        <taxon>Bacillati</taxon>
        <taxon>Actinomycetota</taxon>
        <taxon>Actinomycetes</taxon>
        <taxon>Mycobacteriales</taxon>
        <taxon>Gordoniaceae</taxon>
        <taxon>Gordonia</taxon>
    </lineage>
</organism>
<keyword evidence="2 7" id="KW-0436">Ligase</keyword>
<name>A0ABV6H7F8_9ACTN</name>
<dbReference type="InterPro" id="IPR011063">
    <property type="entry name" value="TilS/TtcA_N"/>
</dbReference>
<dbReference type="NCBIfam" id="TIGR02432">
    <property type="entry name" value="lysidine_TilS_N"/>
    <property type="match status" value="1"/>
</dbReference>
<evidence type="ECO:0000313" key="10">
    <source>
        <dbReference type="EMBL" id="MFC0314696.1"/>
    </source>
</evidence>
<keyword evidence="1 7" id="KW-0963">Cytoplasm</keyword>
<comment type="similarity">
    <text evidence="7">Belongs to the tRNA(Ile)-lysidine synthase family.</text>
</comment>